<evidence type="ECO:0000313" key="7">
    <source>
        <dbReference type="Proteomes" id="UP001230220"/>
    </source>
</evidence>
<name>A0ABU0DXN6_9FIRM</name>
<comment type="caution">
    <text evidence="6">The sequence shown here is derived from an EMBL/GenBank/DDBJ whole genome shotgun (WGS) entry which is preliminary data.</text>
</comment>
<keyword evidence="4" id="KW-0234">DNA repair</keyword>
<evidence type="ECO:0000259" key="5">
    <source>
        <dbReference type="SMART" id="SM00478"/>
    </source>
</evidence>
<dbReference type="Pfam" id="PF00730">
    <property type="entry name" value="HhH-GPD"/>
    <property type="match status" value="1"/>
</dbReference>
<dbReference type="PANTHER" id="PTHR43003">
    <property type="entry name" value="DNA-3-METHYLADENINE GLYCOSYLASE"/>
    <property type="match status" value="1"/>
</dbReference>
<comment type="catalytic activity">
    <reaction evidence="1">
        <text>Hydrolysis of alkylated DNA, releasing 3-methyladenine, 3-methylguanine, 7-methylguanine and 7-methyladenine.</text>
        <dbReference type="EC" id="3.2.2.21"/>
    </reaction>
</comment>
<feature type="domain" description="HhH-GPD" evidence="5">
    <location>
        <begin position="50"/>
        <end position="201"/>
    </location>
</feature>
<evidence type="ECO:0000256" key="2">
    <source>
        <dbReference type="ARBA" id="ARBA00012000"/>
    </source>
</evidence>
<evidence type="ECO:0000256" key="1">
    <source>
        <dbReference type="ARBA" id="ARBA00000086"/>
    </source>
</evidence>
<sequence length="202" mass="23005">MSDNYFEYGETEMQYLKSVCPSLSEVIDRYGVIKRKITPNVYIALVDTVVGQLLSSKAARTIYGRLETLAGKVTPEKVNKLSVEQLRGCGLSYRKAETIKDITSKVLSKELDLEGLENLSDQQVVKELSSIKGIGEWSAEMIMLFSLQRKDVLSYKDLAIHRGICRLYGLESIEKEAFEECRKRFSPYNSIASIYLWQLSHE</sequence>
<dbReference type="CDD" id="cd00056">
    <property type="entry name" value="ENDO3c"/>
    <property type="match status" value="1"/>
</dbReference>
<dbReference type="InterPro" id="IPR011257">
    <property type="entry name" value="DNA_glycosylase"/>
</dbReference>
<organism evidence="6 7">
    <name type="scientific">Breznakia pachnodae</name>
    <dbReference type="NCBI Taxonomy" id="265178"/>
    <lineage>
        <taxon>Bacteria</taxon>
        <taxon>Bacillati</taxon>
        <taxon>Bacillota</taxon>
        <taxon>Erysipelotrichia</taxon>
        <taxon>Erysipelotrichales</taxon>
        <taxon>Erysipelotrichaceae</taxon>
        <taxon>Breznakia</taxon>
    </lineage>
</organism>
<accession>A0ABU0DXN6</accession>
<evidence type="ECO:0000256" key="3">
    <source>
        <dbReference type="ARBA" id="ARBA00022763"/>
    </source>
</evidence>
<dbReference type="SUPFAM" id="SSF48150">
    <property type="entry name" value="DNA-glycosylase"/>
    <property type="match status" value="1"/>
</dbReference>
<keyword evidence="7" id="KW-1185">Reference proteome</keyword>
<gene>
    <name evidence="6" type="ORF">J2S15_000133</name>
</gene>
<dbReference type="InterPro" id="IPR051912">
    <property type="entry name" value="Alkylbase_DNA_Glycosylase/TA"/>
</dbReference>
<dbReference type="Proteomes" id="UP001230220">
    <property type="component" value="Unassembled WGS sequence"/>
</dbReference>
<proteinExistence type="predicted"/>
<protein>
    <recommendedName>
        <fullName evidence="2">DNA-3-methyladenine glycosylase II</fullName>
        <ecNumber evidence="2">3.2.2.21</ecNumber>
    </recommendedName>
</protein>
<dbReference type="SMART" id="SM00478">
    <property type="entry name" value="ENDO3c"/>
    <property type="match status" value="1"/>
</dbReference>
<evidence type="ECO:0000256" key="4">
    <source>
        <dbReference type="ARBA" id="ARBA00023204"/>
    </source>
</evidence>
<dbReference type="EC" id="3.2.2.21" evidence="2"/>
<dbReference type="RefSeq" id="WP_307404482.1">
    <property type="nucleotide sequence ID" value="NZ_JAUSUR010000001.1"/>
</dbReference>
<dbReference type="EMBL" id="JAUSUR010000001">
    <property type="protein sequence ID" value="MDQ0359402.1"/>
    <property type="molecule type" value="Genomic_DNA"/>
</dbReference>
<dbReference type="Gene3D" id="1.10.1670.40">
    <property type="match status" value="1"/>
</dbReference>
<evidence type="ECO:0000313" key="6">
    <source>
        <dbReference type="EMBL" id="MDQ0359402.1"/>
    </source>
</evidence>
<dbReference type="InterPro" id="IPR003265">
    <property type="entry name" value="HhH-GPD_domain"/>
</dbReference>
<keyword evidence="3" id="KW-0227">DNA damage</keyword>
<reference evidence="6 7" key="1">
    <citation type="submission" date="2023-07" db="EMBL/GenBank/DDBJ databases">
        <title>Genomic Encyclopedia of Type Strains, Phase IV (KMG-IV): sequencing the most valuable type-strain genomes for metagenomic binning, comparative biology and taxonomic classification.</title>
        <authorList>
            <person name="Goeker M."/>
        </authorList>
    </citation>
    <scope>NUCLEOTIDE SEQUENCE [LARGE SCALE GENOMIC DNA]</scope>
    <source>
        <strain evidence="6 7">DSM 16784</strain>
    </source>
</reference>
<dbReference type="Gene3D" id="1.10.340.30">
    <property type="entry name" value="Hypothetical protein, domain 2"/>
    <property type="match status" value="1"/>
</dbReference>
<dbReference type="PANTHER" id="PTHR43003:SF5">
    <property type="entry name" value="DNA-3-METHYLADENINE GLYCOSYLASE"/>
    <property type="match status" value="1"/>
</dbReference>